<feature type="coiled-coil region" evidence="1">
    <location>
        <begin position="170"/>
        <end position="205"/>
    </location>
</feature>
<dbReference type="AlphaFoldDB" id="A0A7W6Y6U3"/>
<dbReference type="EMBL" id="JACIGW010000016">
    <property type="protein sequence ID" value="MBB4351734.1"/>
    <property type="molecule type" value="Genomic_DNA"/>
</dbReference>
<evidence type="ECO:0000256" key="1">
    <source>
        <dbReference type="SAM" id="Coils"/>
    </source>
</evidence>
<keyword evidence="1" id="KW-0175">Coiled coil</keyword>
<evidence type="ECO:0000313" key="8">
    <source>
        <dbReference type="Proteomes" id="UP000576087"/>
    </source>
</evidence>
<evidence type="ECO:0000313" key="7">
    <source>
        <dbReference type="Proteomes" id="UP000524535"/>
    </source>
</evidence>
<dbReference type="Proteomes" id="UP000576087">
    <property type="component" value="Unassembled WGS sequence"/>
</dbReference>
<feature type="region of interest" description="Disordered" evidence="2">
    <location>
        <begin position="129"/>
        <end position="164"/>
    </location>
</feature>
<dbReference type="EMBL" id="JACIGY010000019">
    <property type="protein sequence ID" value="MBB4415010.1"/>
    <property type="molecule type" value="Genomic_DNA"/>
</dbReference>
<feature type="region of interest" description="Disordered" evidence="2">
    <location>
        <begin position="14"/>
        <end position="37"/>
    </location>
</feature>
<comment type="caution">
    <text evidence="5">The sequence shown here is derived from an EMBL/GenBank/DDBJ whole genome shotgun (WGS) entry which is preliminary data.</text>
</comment>
<sequence>MRTPWRFVADLVSRNPKMDTREQHPATAREPIALEHQPEKTDVHLEIEAQPAEQTIEVAADERLDAARRNNSASLEHVRISDEASASAVDGVSAISADAKGSAAIDARAEITEIVAAREETPTVDALAEPVDMPQLKRQKTTRAFVQQPTPSSQTEDNASAVPKSLMHEMADLDAEIDALRRQLERKLSEQNAQLRKMLARFDAK</sequence>
<reference evidence="6 7" key="1">
    <citation type="submission" date="2020-08" db="EMBL/GenBank/DDBJ databases">
        <title>Genomic Encyclopedia of Type Strains, Phase IV (KMG-V): Genome sequencing to study the core and pangenomes of soil and plant-associated prokaryotes.</title>
        <authorList>
            <person name="Whitman W."/>
        </authorList>
    </citation>
    <scope>NUCLEOTIDE SEQUENCE [LARGE SCALE GENOMIC DNA]</scope>
    <source>
        <strain evidence="4 7">SEMIA 444</strain>
        <strain evidence="3 6">SEMIA 448</strain>
        <strain evidence="5 8">SEMIA 452</strain>
    </source>
</reference>
<evidence type="ECO:0000313" key="4">
    <source>
        <dbReference type="EMBL" id="MBB4415010.1"/>
    </source>
</evidence>
<proteinExistence type="predicted"/>
<accession>A0A7W6Y6U3</accession>
<feature type="compositionally biased region" description="Polar residues" evidence="2">
    <location>
        <begin position="142"/>
        <end position="158"/>
    </location>
</feature>
<evidence type="ECO:0000313" key="5">
    <source>
        <dbReference type="EMBL" id="MBB4449660.1"/>
    </source>
</evidence>
<protein>
    <submittedName>
        <fullName evidence="5">Uncharacterized protein</fullName>
    </submittedName>
</protein>
<name>A0A7W6Y6U3_9HYPH</name>
<evidence type="ECO:0000256" key="2">
    <source>
        <dbReference type="SAM" id="MobiDB-lite"/>
    </source>
</evidence>
<dbReference type="EMBL" id="JACIHM010000019">
    <property type="protein sequence ID" value="MBB4449660.1"/>
    <property type="molecule type" value="Genomic_DNA"/>
</dbReference>
<dbReference type="Proteomes" id="UP000520770">
    <property type="component" value="Unassembled WGS sequence"/>
</dbReference>
<organism evidence="5 8">
    <name type="scientific">Aliirhizobium cellulosilyticum</name>
    <dbReference type="NCBI Taxonomy" id="393664"/>
    <lineage>
        <taxon>Bacteria</taxon>
        <taxon>Pseudomonadati</taxon>
        <taxon>Pseudomonadota</taxon>
        <taxon>Alphaproteobacteria</taxon>
        <taxon>Hyphomicrobiales</taxon>
        <taxon>Rhizobiaceae</taxon>
        <taxon>Aliirhizobium</taxon>
    </lineage>
</organism>
<gene>
    <name evidence="4" type="ORF">GGE31_005558</name>
    <name evidence="3" type="ORF">GGE33_005517</name>
    <name evidence="5" type="ORF">GGE35_005517</name>
</gene>
<keyword evidence="7" id="KW-1185">Reference proteome</keyword>
<dbReference type="Proteomes" id="UP000524535">
    <property type="component" value="Unassembled WGS sequence"/>
</dbReference>
<evidence type="ECO:0000313" key="3">
    <source>
        <dbReference type="EMBL" id="MBB4351734.1"/>
    </source>
</evidence>
<dbReference type="RefSeq" id="WP_183830414.1">
    <property type="nucleotide sequence ID" value="NZ_JACIGW010000016.1"/>
</dbReference>
<evidence type="ECO:0000313" key="6">
    <source>
        <dbReference type="Proteomes" id="UP000520770"/>
    </source>
</evidence>